<evidence type="ECO:0000256" key="3">
    <source>
        <dbReference type="ARBA" id="ARBA00022692"/>
    </source>
</evidence>
<dbReference type="InterPro" id="IPR000917">
    <property type="entry name" value="Sulfatase_N"/>
</dbReference>
<dbReference type="AlphaFoldDB" id="A0A8J2ZBQ6"/>
<dbReference type="RefSeq" id="WP_188900245.1">
    <property type="nucleotide sequence ID" value="NZ_BMKS01000006.1"/>
</dbReference>
<keyword evidence="3 6" id="KW-0812">Transmembrane</keyword>
<sequence length="484" mass="50753">MTVRALAHLALGALPPLVGWLLVRRVAGVAGRHPPARAAADVAPAALLWALLLAATARPVLAGLVVLALALGLALADGAKRRTLGEPVVFSDIALLPGVVRHPGLYLPFVGAAPLAAAAVLLLLAPAFAWLAEPPVAGLGETGRLALAAAAAALAWPTVIRPPAVRITGDPATDAALLGPSAMLARHRALARAERPARRARLAARPPLRLHAAAAPHLVLIQAESFCDPRRLPAAAARGADACTLPRWEALRRAALAQGRFAAPAFGANTMRAEFGVLTGLPEPALGLDRFHPYFRFARGGTVPSLAWALRAAGYAAPICLHPFDRRFFGRHRALPTLGFERFLDERAFAGAPRAGRHIADAAVAARVVAEIEAARTDGAPRFLFAITMQAHGPWPGPDPLGTWLAHLRDADAMLGAIADAAAASDRPLVLAVYGDHLPALPDRPRDGLATDYLVWRSDRPGKGERRDLDPAGLHEAVRAALEA</sequence>
<feature type="transmembrane region" description="Helical" evidence="6">
    <location>
        <begin position="47"/>
        <end position="76"/>
    </location>
</feature>
<reference evidence="8 9" key="1">
    <citation type="journal article" date="2014" name="Int. J. Syst. Evol. Microbiol.">
        <title>Complete genome sequence of Corynebacterium casei LMG S-19264T (=DSM 44701T), isolated from a smear-ripened cheese.</title>
        <authorList>
            <consortium name="US DOE Joint Genome Institute (JGI-PGF)"/>
            <person name="Walter F."/>
            <person name="Albersmeier A."/>
            <person name="Kalinowski J."/>
            <person name="Ruckert C."/>
        </authorList>
    </citation>
    <scope>NUCLEOTIDE SEQUENCE [LARGE SCALE GENOMIC DNA]</scope>
    <source>
        <strain evidence="8 9">CGMCC 1.16330</strain>
    </source>
</reference>
<keyword evidence="5 6" id="KW-0472">Membrane</keyword>
<dbReference type="SUPFAM" id="SSF53649">
    <property type="entry name" value="Alkaline phosphatase-like"/>
    <property type="match status" value="1"/>
</dbReference>
<comment type="caution">
    <text evidence="8">The sequence shown here is derived from an EMBL/GenBank/DDBJ whole genome shotgun (WGS) entry which is preliminary data.</text>
</comment>
<keyword evidence="4 6" id="KW-1133">Transmembrane helix</keyword>
<dbReference type="PANTHER" id="PTHR47371:SF3">
    <property type="entry name" value="PHOSPHOGLYCEROL TRANSFERASE I"/>
    <property type="match status" value="1"/>
</dbReference>
<keyword evidence="9" id="KW-1185">Reference proteome</keyword>
<evidence type="ECO:0000256" key="5">
    <source>
        <dbReference type="ARBA" id="ARBA00023136"/>
    </source>
</evidence>
<dbReference type="InterPro" id="IPR017850">
    <property type="entry name" value="Alkaline_phosphatase_core_sf"/>
</dbReference>
<evidence type="ECO:0000313" key="8">
    <source>
        <dbReference type="EMBL" id="GGG34214.1"/>
    </source>
</evidence>
<dbReference type="PANTHER" id="PTHR47371">
    <property type="entry name" value="LIPOTEICHOIC ACID SYNTHASE"/>
    <property type="match status" value="1"/>
</dbReference>
<organism evidence="8 9">
    <name type="scientific">Caldovatus sediminis</name>
    <dbReference type="NCBI Taxonomy" id="2041189"/>
    <lineage>
        <taxon>Bacteria</taxon>
        <taxon>Pseudomonadati</taxon>
        <taxon>Pseudomonadota</taxon>
        <taxon>Alphaproteobacteria</taxon>
        <taxon>Acetobacterales</taxon>
        <taxon>Roseomonadaceae</taxon>
        <taxon>Caldovatus</taxon>
    </lineage>
</organism>
<dbReference type="Proteomes" id="UP000597507">
    <property type="component" value="Unassembled WGS sequence"/>
</dbReference>
<protein>
    <recommendedName>
        <fullName evidence="7">Sulfatase N-terminal domain-containing protein</fullName>
    </recommendedName>
</protein>
<evidence type="ECO:0000313" key="9">
    <source>
        <dbReference type="Proteomes" id="UP000597507"/>
    </source>
</evidence>
<dbReference type="InterPro" id="IPR050448">
    <property type="entry name" value="OpgB/LTA_synthase_biosynth"/>
</dbReference>
<evidence type="ECO:0000256" key="4">
    <source>
        <dbReference type="ARBA" id="ARBA00022989"/>
    </source>
</evidence>
<gene>
    <name evidence="8" type="ORF">GCM10010964_22690</name>
</gene>
<evidence type="ECO:0000259" key="7">
    <source>
        <dbReference type="Pfam" id="PF00884"/>
    </source>
</evidence>
<dbReference type="EMBL" id="BMKS01000006">
    <property type="protein sequence ID" value="GGG34214.1"/>
    <property type="molecule type" value="Genomic_DNA"/>
</dbReference>
<accession>A0A8J2ZBQ6</accession>
<feature type="domain" description="Sulfatase N-terminal" evidence="7">
    <location>
        <begin position="216"/>
        <end position="463"/>
    </location>
</feature>
<dbReference type="GO" id="GO:0005886">
    <property type="term" value="C:plasma membrane"/>
    <property type="evidence" value="ECO:0007669"/>
    <property type="project" value="UniProtKB-SubCell"/>
</dbReference>
<feature type="transmembrane region" description="Helical" evidence="6">
    <location>
        <begin position="105"/>
        <end position="131"/>
    </location>
</feature>
<evidence type="ECO:0000256" key="1">
    <source>
        <dbReference type="ARBA" id="ARBA00004651"/>
    </source>
</evidence>
<keyword evidence="2" id="KW-1003">Cell membrane</keyword>
<evidence type="ECO:0000256" key="6">
    <source>
        <dbReference type="SAM" id="Phobius"/>
    </source>
</evidence>
<dbReference type="Pfam" id="PF00884">
    <property type="entry name" value="Sulfatase"/>
    <property type="match status" value="1"/>
</dbReference>
<name>A0A8J2ZBQ6_9PROT</name>
<evidence type="ECO:0000256" key="2">
    <source>
        <dbReference type="ARBA" id="ARBA00022475"/>
    </source>
</evidence>
<comment type="subcellular location">
    <subcellularLocation>
        <location evidence="1">Cell membrane</location>
        <topology evidence="1">Multi-pass membrane protein</topology>
    </subcellularLocation>
</comment>
<dbReference type="Gene3D" id="3.40.720.10">
    <property type="entry name" value="Alkaline Phosphatase, subunit A"/>
    <property type="match status" value="1"/>
</dbReference>
<proteinExistence type="predicted"/>